<evidence type="ECO:0000256" key="3">
    <source>
        <dbReference type="ARBA" id="ARBA00022741"/>
    </source>
</evidence>
<proteinExistence type="inferred from homology"/>
<dbReference type="GO" id="GO:0005524">
    <property type="term" value="F:ATP binding"/>
    <property type="evidence" value="ECO:0007669"/>
    <property type="project" value="UniProtKB-KW"/>
</dbReference>
<dbReference type="PROSITE" id="PS50893">
    <property type="entry name" value="ABC_TRANSPORTER_2"/>
    <property type="match status" value="1"/>
</dbReference>
<dbReference type="Gene3D" id="3.40.50.300">
    <property type="entry name" value="P-loop containing nucleotide triphosphate hydrolases"/>
    <property type="match status" value="1"/>
</dbReference>
<dbReference type="Pfam" id="PF00005">
    <property type="entry name" value="ABC_tran"/>
    <property type="match status" value="1"/>
</dbReference>
<evidence type="ECO:0000256" key="2">
    <source>
        <dbReference type="ARBA" id="ARBA00022448"/>
    </source>
</evidence>
<dbReference type="STRING" id="679937.Bcop_1580"/>
<keyword evidence="7" id="KW-1185">Reference proteome</keyword>
<reference evidence="6 7" key="1">
    <citation type="journal article" date="2011" name="Stand. Genomic Sci.">
        <title>Non-contiguous finished genome sequence of Bacteroides coprosuis type strain (PC139).</title>
        <authorList>
            <person name="Land M."/>
            <person name="Held B."/>
            <person name="Gronow S."/>
            <person name="Abt B."/>
            <person name="Lucas S."/>
            <person name="Del Rio T.G."/>
            <person name="Nolan M."/>
            <person name="Tice H."/>
            <person name="Cheng J.F."/>
            <person name="Pitluck S."/>
            <person name="Liolios K."/>
            <person name="Pagani I."/>
            <person name="Ivanova N."/>
            <person name="Mavromatis K."/>
            <person name="Mikhailova N."/>
            <person name="Pati A."/>
            <person name="Tapia R."/>
            <person name="Han C."/>
            <person name="Goodwin L."/>
            <person name="Chen A."/>
            <person name="Palaniappan K."/>
            <person name="Hauser L."/>
            <person name="Brambilla E.M."/>
            <person name="Rohde M."/>
            <person name="Goker M."/>
            <person name="Detter J.C."/>
            <person name="Woyke T."/>
            <person name="Bristow J."/>
            <person name="Eisen J.A."/>
            <person name="Markowitz V."/>
            <person name="Hugenholtz P."/>
            <person name="Kyrpides N.C."/>
            <person name="Klenk H.P."/>
            <person name="Lapidus A."/>
        </authorList>
    </citation>
    <scope>NUCLEOTIDE SEQUENCE</scope>
    <source>
        <strain evidence="6 7">DSM 18011</strain>
    </source>
</reference>
<dbReference type="SUPFAM" id="SSF52540">
    <property type="entry name" value="P-loop containing nucleoside triphosphate hydrolases"/>
    <property type="match status" value="1"/>
</dbReference>
<comment type="similarity">
    <text evidence="1">Belongs to the ABC transporter superfamily.</text>
</comment>
<gene>
    <name evidence="6" type="ORF">Bcop_1580</name>
</gene>
<evidence type="ECO:0000313" key="6">
    <source>
        <dbReference type="EMBL" id="EGJ71772.1"/>
    </source>
</evidence>
<feature type="domain" description="ABC transporter" evidence="5">
    <location>
        <begin position="6"/>
        <end position="210"/>
    </location>
</feature>
<keyword evidence="2" id="KW-0813">Transport</keyword>
<dbReference type="AlphaFoldDB" id="F3ZQH7"/>
<evidence type="ECO:0000256" key="4">
    <source>
        <dbReference type="ARBA" id="ARBA00022840"/>
    </source>
</evidence>
<dbReference type="PANTHER" id="PTHR42734:SF17">
    <property type="entry name" value="METAL TRANSPORT SYSTEM ATP-BINDING PROTEIN TM_0124-RELATED"/>
    <property type="match status" value="1"/>
</dbReference>
<keyword evidence="3" id="KW-0547">Nucleotide-binding</keyword>
<dbReference type="InterPro" id="IPR003439">
    <property type="entry name" value="ABC_transporter-like_ATP-bd"/>
</dbReference>
<dbReference type="InterPro" id="IPR003593">
    <property type="entry name" value="AAA+_ATPase"/>
</dbReference>
<evidence type="ECO:0000259" key="5">
    <source>
        <dbReference type="PROSITE" id="PS50893"/>
    </source>
</evidence>
<sequence>MNKPILHIENACISFGHGKLFTHFNLDLHLGEMYCITGESGKGKTSLLNAILGFVPLSEGSIVVDGLILGVSTIDEIRKRVAWIPQELSIPSEWVSEMVRIPFKLKANRNIKFSEKTLYKHFEALGLEHDLLERRVTEISGGQRQRIMIAVTTMLQKPLMIIDEPTSALDPASVSKVIRFLKNETQKSTAILAVTHDRIFADSCDKRIFL</sequence>
<dbReference type="InterPro" id="IPR017871">
    <property type="entry name" value="ABC_transporter-like_CS"/>
</dbReference>
<dbReference type="HOGENOM" id="CLU_000604_1_22_10"/>
<dbReference type="InterPro" id="IPR027417">
    <property type="entry name" value="P-loop_NTPase"/>
</dbReference>
<dbReference type="eggNOG" id="COG1136">
    <property type="taxonomic scope" value="Bacteria"/>
</dbReference>
<dbReference type="PROSITE" id="PS00211">
    <property type="entry name" value="ABC_TRANSPORTER_1"/>
    <property type="match status" value="1"/>
</dbReference>
<organism evidence="6 7">
    <name type="scientific">Bacteroides coprosuis DSM 18011</name>
    <dbReference type="NCBI Taxonomy" id="679937"/>
    <lineage>
        <taxon>Bacteria</taxon>
        <taxon>Pseudomonadati</taxon>
        <taxon>Bacteroidota</taxon>
        <taxon>Bacteroidia</taxon>
        <taxon>Bacteroidales</taxon>
        <taxon>Bacteroidaceae</taxon>
        <taxon>Bacteroides</taxon>
    </lineage>
</organism>
<dbReference type="SMART" id="SM00382">
    <property type="entry name" value="AAA"/>
    <property type="match status" value="1"/>
</dbReference>
<dbReference type="GO" id="GO:0016887">
    <property type="term" value="F:ATP hydrolysis activity"/>
    <property type="evidence" value="ECO:0007669"/>
    <property type="project" value="InterPro"/>
</dbReference>
<evidence type="ECO:0000256" key="1">
    <source>
        <dbReference type="ARBA" id="ARBA00005417"/>
    </source>
</evidence>
<dbReference type="PANTHER" id="PTHR42734">
    <property type="entry name" value="METAL TRANSPORT SYSTEM ATP-BINDING PROTEIN TM_0124-RELATED"/>
    <property type="match status" value="1"/>
</dbReference>
<protein>
    <submittedName>
        <fullName evidence="6">ABC transporter related protein</fullName>
    </submittedName>
</protein>
<evidence type="ECO:0000313" key="7">
    <source>
        <dbReference type="Proteomes" id="UP000018439"/>
    </source>
</evidence>
<dbReference type="Proteomes" id="UP000018439">
    <property type="component" value="Chromosome"/>
</dbReference>
<accession>F3ZQH7</accession>
<dbReference type="EMBL" id="CM001167">
    <property type="protein sequence ID" value="EGJ71772.1"/>
    <property type="molecule type" value="Genomic_DNA"/>
</dbReference>
<name>F3ZQH7_9BACE</name>
<dbReference type="InterPro" id="IPR050153">
    <property type="entry name" value="Metal_Ion_Import_ABC"/>
</dbReference>
<keyword evidence="4" id="KW-0067">ATP-binding</keyword>